<gene>
    <name evidence="2" type="ORF">BLNAU_247</name>
</gene>
<evidence type="ECO:0000313" key="3">
    <source>
        <dbReference type="Proteomes" id="UP001281761"/>
    </source>
</evidence>
<feature type="compositionally biased region" description="Polar residues" evidence="1">
    <location>
        <begin position="1504"/>
        <end position="1515"/>
    </location>
</feature>
<feature type="region of interest" description="Disordered" evidence="1">
    <location>
        <begin position="1366"/>
        <end position="1387"/>
    </location>
</feature>
<feature type="compositionally biased region" description="Basic and acidic residues" evidence="1">
    <location>
        <begin position="225"/>
        <end position="259"/>
    </location>
</feature>
<dbReference type="PROSITE" id="PS50096">
    <property type="entry name" value="IQ"/>
    <property type="match status" value="1"/>
</dbReference>
<feature type="compositionally biased region" description="Polar residues" evidence="1">
    <location>
        <begin position="286"/>
        <end position="315"/>
    </location>
</feature>
<proteinExistence type="predicted"/>
<feature type="compositionally biased region" description="Acidic residues" evidence="1">
    <location>
        <begin position="1542"/>
        <end position="1560"/>
    </location>
</feature>
<keyword evidence="3" id="KW-1185">Reference proteome</keyword>
<feature type="region of interest" description="Disordered" evidence="1">
    <location>
        <begin position="225"/>
        <end position="324"/>
    </location>
</feature>
<comment type="caution">
    <text evidence="2">The sequence shown here is derived from an EMBL/GenBank/DDBJ whole genome shotgun (WGS) entry which is preliminary data.</text>
</comment>
<feature type="region of interest" description="Disordered" evidence="1">
    <location>
        <begin position="1591"/>
        <end position="1610"/>
    </location>
</feature>
<feature type="compositionally biased region" description="Basic and acidic residues" evidence="1">
    <location>
        <begin position="267"/>
        <end position="277"/>
    </location>
</feature>
<feature type="compositionally biased region" description="Basic and acidic residues" evidence="1">
    <location>
        <begin position="1366"/>
        <end position="1375"/>
    </location>
</feature>
<feature type="compositionally biased region" description="Basic and acidic residues" evidence="1">
    <location>
        <begin position="1591"/>
        <end position="1602"/>
    </location>
</feature>
<evidence type="ECO:0000256" key="1">
    <source>
        <dbReference type="SAM" id="MobiDB-lite"/>
    </source>
</evidence>
<feature type="region of interest" description="Disordered" evidence="1">
    <location>
        <begin position="1504"/>
        <end position="1585"/>
    </location>
</feature>
<protein>
    <submittedName>
        <fullName evidence="2">Uncharacterized protein</fullName>
    </submittedName>
</protein>
<evidence type="ECO:0000313" key="2">
    <source>
        <dbReference type="EMBL" id="KAK2964946.1"/>
    </source>
</evidence>
<reference evidence="2 3" key="1">
    <citation type="journal article" date="2022" name="bioRxiv">
        <title>Genomics of Preaxostyla Flagellates Illuminates Evolutionary Transitions and the Path Towards Mitochondrial Loss.</title>
        <authorList>
            <person name="Novak L.V.F."/>
            <person name="Treitli S.C."/>
            <person name="Pyrih J."/>
            <person name="Halakuc P."/>
            <person name="Pipaliya S.V."/>
            <person name="Vacek V."/>
            <person name="Brzon O."/>
            <person name="Soukal P."/>
            <person name="Eme L."/>
            <person name="Dacks J.B."/>
            <person name="Karnkowska A."/>
            <person name="Elias M."/>
            <person name="Hampl V."/>
        </authorList>
    </citation>
    <scope>NUCLEOTIDE SEQUENCE [LARGE SCALE GENOMIC DNA]</scope>
    <source>
        <strain evidence="2">NAU3</strain>
        <tissue evidence="2">Gut</tissue>
    </source>
</reference>
<feature type="compositionally biased region" description="Polar residues" evidence="1">
    <location>
        <begin position="1787"/>
        <end position="1810"/>
    </location>
</feature>
<accession>A0ABQ9YMH2</accession>
<dbReference type="CDD" id="cd23767">
    <property type="entry name" value="IQCD"/>
    <property type="match status" value="1"/>
</dbReference>
<sequence length="1810" mass="205224">MFPDSVVSQDELKRIQAMKEKDYNHREGSFSLGQNLKEIVALYSSNLDVITFQLVSKISDLFENYGTASTFSANDFSTVLNELKKVVSSEPHLPQQTTTHLAEPSNNDLHLLVPPSIQHYFTETFFLSFNNIKQLSTLIDAAISNPDGPLFQTPDKGKSQGVNQSILKMSLTASIALKNMSYHKEDHSRLLRLGTIFQANVDTTTKIFDELVKLTTDILKPLEQRRKSLSRDETDENQRDDSEKKGSERTPDKRHDTHPGKQKLPRGRKEQRQDGRGGRSQKRKTSNVPPTKSPASTFTETPDVTEPHTPTSNQFFRAPQSPRIPSLSTTDLGVVAFKGLRRVRSISAGPSLRMMYDADRRTEEMEVLEETIINSTLSPLSVKSEDINLLLQLKTTAYISDSSQQQSEMEKRKKKRKRSRSVIPLILHVPLASSSIHIRNPVMLECPPIQYVMCYLAQTYTLKLTRIVDSLRTDQITTRQHTMYRTIRQISLTSALDLAHFFGMETQPIVDAIAPIKKIEVSKPSMWGDLSDQKTSEAMGSCLLKPVRFGIISDATCVNRLAEYSMRLSQSFSTLPSLFSNEMVLVASLLSFPFDSIQPIRNDIESLPTSVSKLLIHFFLDSESDTDRPGQYIQDISIHQAQLLLVSFVSFFVTPAMFDFKRFPLPTSSSFLHLLRSLRLVIHLLSRFRKESMRHNSPRSLSVTLHSSLYPELTEEDEETPPSPEELTKIVSTCLIDSTSSTHFYLLTPNENENKLPLTTPLLRSFQRLEQPSRKGSIRSFPSEIGTMENVSITQNSMETGSPMDQLLNQAVHTFNQVIIKAKRQLRLIIRGYTRSLISDSANTKPDSYFTQKKNINSLTSPSFIERATKIYVLEPSLPFHIDQPSVPYQHSPLNKSDSVPLTHPKIVTAMTMLLHPLFWKILPSPVSQSVGKLSLTNIVNQGYLTFNASIDKKLSGTESLSDQQRPQTGQANSIIADLFTEASQPKTKQSVNDHVFGSAFINHSRRRKKREGSGTAIVDKGSLGRILTRYEKVTASQLDHVSQNAILTSSFSLNPIELVSLFRLRGIIAARKIQRFYRRYRGIQKAAESDRISQYERKASQYVRAILHNSRPPPAVEIQAVMDKELAERIVDKAKWMDSIILFQAVVRRRLVQNDVARQVRAAQTIVAAIRVHISRKVLEKSKEKRRKYQHSISRRTTQMYYRLKSIVDTHYETMAREVLAMNKLHHLVMGFSKLIVYCDQTHTDDTETPQTHSASNTSRDHSTLFTQPVSSVQHKAHLETHQIRSMHLLTTFAQKMRMDVEDVLVQNFDGMMNTFNALYVEMLEWHRDFTVKFLGSQTELNEQIPFFSSKNDLKEVFFVSDEPTRPSRHEIHHSPPVQEVKQRSKATPRLITFSNNKSMTTEDCWKKWMKQNNFVPEPVVVPPEPEVVVEEKKNTFHDALLSYPKTTSAFTGNLVVFDHQHHQSIPPEMISFSALDEHHKSEEGVAFFPKYDAESVYESRPQSSELSVTSQLEPSDPQPKFTEHSLFEPVDEQFDKFEDAQGEEEEEDEEDDDNDMFELDGSKYGQDFGQTGSSIHTDSHRSVKSLDIKDPDEQDEDHHNLPAINIGNMSTVISPIDEEEEGSQGNDDPNLATLFLSPAPSLPRIGFSDITPSGSPHLEESLDPVESAHDLRSLDFDTPSIPASPQTSSAYHDVADIFEGIFRSVWSQIESEDCMSQLELPLVQDDLDEDTLSISNVSDSFFDDDSHGEDDLRIFLDELNMVDHEGDEDFFYRGSARSRRRGGSQITLSHPGINTSSNRSSFVQGMNS</sequence>
<dbReference type="Proteomes" id="UP001281761">
    <property type="component" value="Unassembled WGS sequence"/>
</dbReference>
<dbReference type="EMBL" id="JARBJD010000001">
    <property type="protein sequence ID" value="KAK2964946.1"/>
    <property type="molecule type" value="Genomic_DNA"/>
</dbReference>
<name>A0ABQ9YMH2_9EUKA</name>
<organism evidence="2 3">
    <name type="scientific">Blattamonas nauphoetae</name>
    <dbReference type="NCBI Taxonomy" id="2049346"/>
    <lineage>
        <taxon>Eukaryota</taxon>
        <taxon>Metamonada</taxon>
        <taxon>Preaxostyla</taxon>
        <taxon>Oxymonadida</taxon>
        <taxon>Blattamonas</taxon>
    </lineage>
</organism>
<feature type="region of interest" description="Disordered" evidence="1">
    <location>
        <begin position="1784"/>
        <end position="1810"/>
    </location>
</feature>